<evidence type="ECO:0000256" key="1">
    <source>
        <dbReference type="SAM" id="MobiDB-lite"/>
    </source>
</evidence>
<feature type="compositionally biased region" description="Basic and acidic residues" evidence="1">
    <location>
        <begin position="65"/>
        <end position="79"/>
    </location>
</feature>
<organism evidence="2 3">
    <name type="scientific">Caerostris extrusa</name>
    <name type="common">Bark spider</name>
    <name type="synonym">Caerostris bankana</name>
    <dbReference type="NCBI Taxonomy" id="172846"/>
    <lineage>
        <taxon>Eukaryota</taxon>
        <taxon>Metazoa</taxon>
        <taxon>Ecdysozoa</taxon>
        <taxon>Arthropoda</taxon>
        <taxon>Chelicerata</taxon>
        <taxon>Arachnida</taxon>
        <taxon>Araneae</taxon>
        <taxon>Araneomorphae</taxon>
        <taxon>Entelegynae</taxon>
        <taxon>Araneoidea</taxon>
        <taxon>Araneidae</taxon>
        <taxon>Caerostris</taxon>
    </lineage>
</organism>
<feature type="compositionally biased region" description="Pro residues" evidence="1">
    <location>
        <begin position="88"/>
        <end position="98"/>
    </location>
</feature>
<dbReference type="EMBL" id="BPLR01007664">
    <property type="protein sequence ID" value="GIY18702.1"/>
    <property type="molecule type" value="Genomic_DNA"/>
</dbReference>
<reference evidence="2 3" key="1">
    <citation type="submission" date="2021-06" db="EMBL/GenBank/DDBJ databases">
        <title>Caerostris extrusa draft genome.</title>
        <authorList>
            <person name="Kono N."/>
            <person name="Arakawa K."/>
        </authorList>
    </citation>
    <scope>NUCLEOTIDE SEQUENCE [LARGE SCALE GENOMIC DNA]</scope>
</reference>
<evidence type="ECO:0000313" key="3">
    <source>
        <dbReference type="Proteomes" id="UP001054945"/>
    </source>
</evidence>
<keyword evidence="3" id="KW-1185">Reference proteome</keyword>
<dbReference type="AlphaFoldDB" id="A0AAV4RF26"/>
<accession>A0AAV4RF26</accession>
<feature type="compositionally biased region" description="Polar residues" evidence="1">
    <location>
        <begin position="44"/>
        <end position="63"/>
    </location>
</feature>
<sequence>MCMLSLNHVSYFYLYCEANTHQNTSNKSRHLETKQANRPIFINGRTNLHPTSQSLYVSASQPTHPLREPHHADSDKMNLPKDTVPRYSHPPPPSPYPF</sequence>
<gene>
    <name evidence="2" type="ORF">CEXT_387311</name>
</gene>
<proteinExistence type="predicted"/>
<feature type="region of interest" description="Disordered" evidence="1">
    <location>
        <begin position="23"/>
        <end position="98"/>
    </location>
</feature>
<protein>
    <submittedName>
        <fullName evidence="2">Uncharacterized protein</fullName>
    </submittedName>
</protein>
<dbReference type="Proteomes" id="UP001054945">
    <property type="component" value="Unassembled WGS sequence"/>
</dbReference>
<comment type="caution">
    <text evidence="2">The sequence shown here is derived from an EMBL/GenBank/DDBJ whole genome shotgun (WGS) entry which is preliminary data.</text>
</comment>
<evidence type="ECO:0000313" key="2">
    <source>
        <dbReference type="EMBL" id="GIY18702.1"/>
    </source>
</evidence>
<name>A0AAV4RF26_CAEEX</name>